<dbReference type="EMBL" id="AOST01000014">
    <property type="protein sequence ID" value="ERF67716.1"/>
    <property type="molecule type" value="Genomic_DNA"/>
</dbReference>
<dbReference type="Proteomes" id="UP000053711">
    <property type="component" value="Unassembled WGS sequence"/>
</dbReference>
<reference evidence="1 2" key="1">
    <citation type="journal article" date="2013" name="BMC Genomics">
        <title>Comparative genomics reveals distinct host-interacting traits of three major human-associated propionibacteria.</title>
        <authorList>
            <person name="Mak T.N."/>
            <person name="Schmid M."/>
            <person name="Brzuszkiewicz E."/>
            <person name="Zeng G."/>
            <person name="Meyer R."/>
            <person name="Sfanos K.S."/>
            <person name="Brinkmann V."/>
            <person name="Meyer T.F."/>
            <person name="Bruggemann H."/>
        </authorList>
    </citation>
    <scope>NUCLEOTIDE SEQUENCE [LARGE SCALE GENOMIC DNA]</scope>
    <source>
        <strain evidence="1 2">TM11</strain>
    </source>
</reference>
<protein>
    <submittedName>
        <fullName evidence="1">Uncharacterized protein</fullName>
    </submittedName>
</protein>
<accession>A0ACB4UQT0</accession>
<evidence type="ECO:0000313" key="2">
    <source>
        <dbReference type="Proteomes" id="UP000053711"/>
    </source>
</evidence>
<gene>
    <name evidence="1" type="ORF">H640_01550</name>
</gene>
<name>A0ACB4UQT0_9ACTN</name>
<proteinExistence type="predicted"/>
<sequence>MDISAMDPGNLRELFDADVVDSAGVKVGTVEQIFAGDSTGAATFITVINESGEQHFVPAHEGRYVEETVSMPYDRQLMMAAPVAHTDEDLSPSSEEEIRRHYGLLQGDSDEPHNGVDTSSEAHQTGHDEDGPDAEQPFNSVDEEPPAQSSKDEADEVPPRVFTPYDFVVPGTVPSATSGAADDDEPEDTDEDETESHDEQLASTEQQDGQADSSVEAAQRAVLGLPAEAQLRKYVVTEMVTVQVPVQVPVRREVVCWQDADGKVHELDTVDAPEPDADQGERSVGEQTEDDGDAPDDSGVSDDSRGEVDYEDRAYVRDAPNWDITINSDGPAKG</sequence>
<comment type="caution">
    <text evidence="1">The sequence shown here is derived from an EMBL/GenBank/DDBJ whole genome shotgun (WGS) entry which is preliminary data.</text>
</comment>
<organism evidence="1 2">
    <name type="scientific">Cutibacterium granulosum TM11</name>
    <dbReference type="NCBI Taxonomy" id="1292373"/>
    <lineage>
        <taxon>Bacteria</taxon>
        <taxon>Bacillati</taxon>
        <taxon>Actinomycetota</taxon>
        <taxon>Actinomycetes</taxon>
        <taxon>Propionibacteriales</taxon>
        <taxon>Propionibacteriaceae</taxon>
        <taxon>Cutibacterium</taxon>
    </lineage>
</organism>
<keyword evidence="2" id="KW-1185">Reference proteome</keyword>
<evidence type="ECO:0000313" key="1">
    <source>
        <dbReference type="EMBL" id="ERF67716.1"/>
    </source>
</evidence>